<evidence type="ECO:0000256" key="1">
    <source>
        <dbReference type="SAM" id="MobiDB-lite"/>
    </source>
</evidence>
<reference evidence="2 3" key="2">
    <citation type="submission" date="2018-11" db="EMBL/GenBank/DDBJ databases">
        <authorList>
            <consortium name="Pathogen Informatics"/>
        </authorList>
    </citation>
    <scope>NUCLEOTIDE SEQUENCE [LARGE SCALE GENOMIC DNA]</scope>
</reference>
<organism evidence="4">
    <name type="scientific">Nippostrongylus brasiliensis</name>
    <name type="common">Rat hookworm</name>
    <dbReference type="NCBI Taxonomy" id="27835"/>
    <lineage>
        <taxon>Eukaryota</taxon>
        <taxon>Metazoa</taxon>
        <taxon>Ecdysozoa</taxon>
        <taxon>Nematoda</taxon>
        <taxon>Chromadorea</taxon>
        <taxon>Rhabditida</taxon>
        <taxon>Rhabditina</taxon>
        <taxon>Rhabditomorpha</taxon>
        <taxon>Strongyloidea</taxon>
        <taxon>Heligmosomidae</taxon>
        <taxon>Nippostrongylus</taxon>
    </lineage>
</organism>
<keyword evidence="3" id="KW-1185">Reference proteome</keyword>
<gene>
    <name evidence="2" type="ORF">NBR_LOCUS22270</name>
</gene>
<dbReference type="AlphaFoldDB" id="A0A0N4YYE7"/>
<evidence type="ECO:0000313" key="2">
    <source>
        <dbReference type="EMBL" id="VDL86984.1"/>
    </source>
</evidence>
<evidence type="ECO:0000313" key="3">
    <source>
        <dbReference type="Proteomes" id="UP000271162"/>
    </source>
</evidence>
<reference evidence="4" key="1">
    <citation type="submission" date="2017-02" db="UniProtKB">
        <authorList>
            <consortium name="WormBaseParasite"/>
        </authorList>
    </citation>
    <scope>IDENTIFICATION</scope>
</reference>
<dbReference type="WBParaSite" id="NBR_0002226901-mRNA-1">
    <property type="protein sequence ID" value="NBR_0002226901-mRNA-1"/>
    <property type="gene ID" value="NBR_0002226901"/>
</dbReference>
<protein>
    <submittedName>
        <fullName evidence="2 4">Uncharacterized protein</fullName>
    </submittedName>
</protein>
<accession>A0A0N4YYE7</accession>
<evidence type="ECO:0000313" key="4">
    <source>
        <dbReference type="WBParaSite" id="NBR_0002226901-mRNA-1"/>
    </source>
</evidence>
<sequence length="83" mass="9227">MITHDVEYNAQRDLRRKSPTNDNMTKGEEKTGLLRARLIGHLGEECSKSSALTCRGRGVTSSDSRRKLAGPSINAALRRWTLS</sequence>
<dbReference type="EMBL" id="UYSL01027690">
    <property type="protein sequence ID" value="VDL86984.1"/>
    <property type="molecule type" value="Genomic_DNA"/>
</dbReference>
<name>A0A0N4YYE7_NIPBR</name>
<proteinExistence type="predicted"/>
<dbReference type="Proteomes" id="UP000271162">
    <property type="component" value="Unassembled WGS sequence"/>
</dbReference>
<feature type="region of interest" description="Disordered" evidence="1">
    <location>
        <begin position="1"/>
        <end position="30"/>
    </location>
</feature>
<feature type="compositionally biased region" description="Basic and acidic residues" evidence="1">
    <location>
        <begin position="1"/>
        <end position="13"/>
    </location>
</feature>